<dbReference type="InterPro" id="IPR008271">
    <property type="entry name" value="Ser/Thr_kinase_AS"/>
</dbReference>
<evidence type="ECO:0000256" key="4">
    <source>
        <dbReference type="ARBA" id="ARBA00022527"/>
    </source>
</evidence>
<protein>
    <recommendedName>
        <fullName evidence="3">cyclin-dependent kinase</fullName>
        <ecNumber evidence="3">2.7.11.22</ecNumber>
    </recommendedName>
</protein>
<evidence type="ECO:0000256" key="7">
    <source>
        <dbReference type="ARBA" id="ARBA00022741"/>
    </source>
</evidence>
<comment type="catalytic activity">
    <reaction evidence="13">
        <text>L-seryl-[protein] + ATP = O-phospho-L-seryl-[protein] + ADP + H(+)</text>
        <dbReference type="Rhea" id="RHEA:17989"/>
        <dbReference type="Rhea" id="RHEA-COMP:9863"/>
        <dbReference type="Rhea" id="RHEA-COMP:11604"/>
        <dbReference type="ChEBI" id="CHEBI:15378"/>
        <dbReference type="ChEBI" id="CHEBI:29999"/>
        <dbReference type="ChEBI" id="CHEBI:30616"/>
        <dbReference type="ChEBI" id="CHEBI:83421"/>
        <dbReference type="ChEBI" id="CHEBI:456216"/>
        <dbReference type="EC" id="2.7.11.22"/>
    </reaction>
</comment>
<dbReference type="PANTHER" id="PTHR24055">
    <property type="entry name" value="MITOGEN-ACTIVATED PROTEIN KINASE"/>
    <property type="match status" value="1"/>
</dbReference>
<comment type="similarity">
    <text evidence="2">Belongs to the protein kinase superfamily. CMGC Ser/Thr protein kinase family. MAP kinase subfamily.</text>
</comment>
<evidence type="ECO:0000256" key="14">
    <source>
        <dbReference type="PROSITE-ProRule" id="PRU10141"/>
    </source>
</evidence>
<evidence type="ECO:0000256" key="3">
    <source>
        <dbReference type="ARBA" id="ARBA00012425"/>
    </source>
</evidence>
<evidence type="ECO:0000256" key="13">
    <source>
        <dbReference type="ARBA" id="ARBA00048367"/>
    </source>
</evidence>
<evidence type="ECO:0000259" key="16">
    <source>
        <dbReference type="PROSITE" id="PS50011"/>
    </source>
</evidence>
<comment type="catalytic activity">
    <reaction evidence="11">
        <text>L-threonyl-[protein] + ATP = O-phospho-L-threonyl-[protein] + ADP + H(+)</text>
        <dbReference type="Rhea" id="RHEA:46608"/>
        <dbReference type="Rhea" id="RHEA-COMP:11060"/>
        <dbReference type="Rhea" id="RHEA-COMP:11605"/>
        <dbReference type="ChEBI" id="CHEBI:15378"/>
        <dbReference type="ChEBI" id="CHEBI:30013"/>
        <dbReference type="ChEBI" id="CHEBI:30616"/>
        <dbReference type="ChEBI" id="CHEBI:61977"/>
        <dbReference type="ChEBI" id="CHEBI:456216"/>
        <dbReference type="EC" id="2.7.11.22"/>
    </reaction>
</comment>
<keyword evidence="6" id="KW-0808">Transferase</keyword>
<dbReference type="PROSITE" id="PS00107">
    <property type="entry name" value="PROTEIN_KINASE_ATP"/>
    <property type="match status" value="1"/>
</dbReference>
<comment type="similarity">
    <text evidence="1">Belongs to the protein kinase superfamily. CMGC Ser/Thr protein kinase family. CDC2/CDKX subfamily.</text>
</comment>
<dbReference type="PROSITE" id="PS00108">
    <property type="entry name" value="PROTEIN_KINASE_ST"/>
    <property type="match status" value="1"/>
</dbReference>
<evidence type="ECO:0000256" key="12">
    <source>
        <dbReference type="ARBA" id="ARBA00048312"/>
    </source>
</evidence>
<dbReference type="Proteomes" id="UP000685013">
    <property type="component" value="Chromosome 16"/>
</dbReference>
<dbReference type="InterPro" id="IPR017441">
    <property type="entry name" value="Protein_kinase_ATP_BS"/>
</dbReference>
<feature type="domain" description="Protein kinase" evidence="16">
    <location>
        <begin position="4"/>
        <end position="283"/>
    </location>
</feature>
<dbReference type="EC" id="2.7.11.22" evidence="3"/>
<feature type="non-terminal residue" evidence="17">
    <location>
        <position position="1"/>
    </location>
</feature>
<evidence type="ECO:0000256" key="11">
    <source>
        <dbReference type="ARBA" id="ARBA00047811"/>
    </source>
</evidence>
<evidence type="ECO:0000313" key="18">
    <source>
        <dbReference type="Proteomes" id="UP000685013"/>
    </source>
</evidence>
<dbReference type="FunFam" id="3.30.200.20:FF:000262">
    <property type="entry name" value="cyclin-dependent kinase F-4-like"/>
    <property type="match status" value="1"/>
</dbReference>
<dbReference type="FunFam" id="1.10.510.10:FF:000104">
    <property type="entry name" value="serine/threonine-protein kinase MAK isoform X1"/>
    <property type="match status" value="1"/>
</dbReference>
<evidence type="ECO:0000313" key="17">
    <source>
        <dbReference type="EMBL" id="KAG6577750.1"/>
    </source>
</evidence>
<comment type="catalytic activity">
    <reaction evidence="12">
        <text>L-seryl-[protein] + ATP = O-phospho-L-seryl-[protein] + ADP + H(+)</text>
        <dbReference type="Rhea" id="RHEA:17989"/>
        <dbReference type="Rhea" id="RHEA-COMP:9863"/>
        <dbReference type="Rhea" id="RHEA-COMP:11604"/>
        <dbReference type="ChEBI" id="CHEBI:15378"/>
        <dbReference type="ChEBI" id="CHEBI:29999"/>
        <dbReference type="ChEBI" id="CHEBI:30616"/>
        <dbReference type="ChEBI" id="CHEBI:83421"/>
        <dbReference type="ChEBI" id="CHEBI:456216"/>
        <dbReference type="EC" id="2.7.11.24"/>
    </reaction>
</comment>
<keyword evidence="18" id="KW-1185">Reference proteome</keyword>
<reference evidence="17 18" key="1">
    <citation type="journal article" date="2021" name="Hortic Res">
        <title>The domestication of Cucurbita argyrosperma as revealed by the genome of its wild relative.</title>
        <authorList>
            <person name="Barrera-Redondo J."/>
            <person name="Sanchez-de la Vega G."/>
            <person name="Aguirre-Liguori J.A."/>
            <person name="Castellanos-Morales G."/>
            <person name="Gutierrez-Guerrero Y.T."/>
            <person name="Aguirre-Dugua X."/>
            <person name="Aguirre-Planter E."/>
            <person name="Tenaillon M.I."/>
            <person name="Lira-Saade R."/>
            <person name="Eguiarte L.E."/>
        </authorList>
    </citation>
    <scope>NUCLEOTIDE SEQUENCE [LARGE SCALE GENOMIC DNA]</scope>
    <source>
        <strain evidence="17">JBR-2021</strain>
    </source>
</reference>
<sequence length="439" mass="50040">MERYMLIKEVGDGTFGSVWRAINKQTGEAVAIKKMKKKYYTWEECVNLREVKSLRKMNHPNIVKLKEVIRENNILYFVFEYMDCSLYQLMKDKEKLFSEAEVRNWCFQVFQGLAYMHQRGYFHRDLKPENLLVAKDLIKLADFGLARETSALPPYTEYVSTRWYRAPEVLLQSYLYGPKVDMWAMGAIMAELFTLRPLFPGASEPDQIYKICSILGTPTMDTWSDGLCLARNINYQYPQFNRVHLSVVIPSASDDAVNLIASLCSWDPSKRPTAMEALQHPFFQSCYYVPPSLRARAPFARTPPSAGTKNLLEQQTAKKYPVALSDSRIAGVQRKLDLVNPDANKSDTIMKSTARLPKYRPPVRNSPTNSIYRGNNVRGVSDTGQKLANMTIAPRKPSIGQLLRPMKAGVRWNGSSSDLLIRPAQEIQHGSNYPRKVAG</sequence>
<evidence type="ECO:0000256" key="1">
    <source>
        <dbReference type="ARBA" id="ARBA00006485"/>
    </source>
</evidence>
<comment type="catalytic activity">
    <reaction evidence="10">
        <text>L-threonyl-[protein] + ATP = O-phospho-L-threonyl-[protein] + ADP + H(+)</text>
        <dbReference type="Rhea" id="RHEA:46608"/>
        <dbReference type="Rhea" id="RHEA-COMP:11060"/>
        <dbReference type="Rhea" id="RHEA-COMP:11605"/>
        <dbReference type="ChEBI" id="CHEBI:15378"/>
        <dbReference type="ChEBI" id="CHEBI:30013"/>
        <dbReference type="ChEBI" id="CHEBI:30616"/>
        <dbReference type="ChEBI" id="CHEBI:61977"/>
        <dbReference type="ChEBI" id="CHEBI:456216"/>
        <dbReference type="EC" id="2.7.11.24"/>
    </reaction>
</comment>
<dbReference type="InterPro" id="IPR000719">
    <property type="entry name" value="Prot_kinase_dom"/>
</dbReference>
<name>A0AAV6MA86_9ROSI</name>
<gene>
    <name evidence="17" type="primary">CDKF-4</name>
    <name evidence="17" type="ORF">SDJN03_25324</name>
</gene>
<dbReference type="CDD" id="cd07830">
    <property type="entry name" value="STKc_MAK_like"/>
    <property type="match status" value="1"/>
</dbReference>
<proteinExistence type="inferred from homology"/>
<evidence type="ECO:0000256" key="15">
    <source>
        <dbReference type="RuleBase" id="RU000304"/>
    </source>
</evidence>
<comment type="caution">
    <text evidence="17">The sequence shown here is derived from an EMBL/GenBank/DDBJ whole genome shotgun (WGS) entry which is preliminary data.</text>
</comment>
<dbReference type="SMART" id="SM00220">
    <property type="entry name" value="S_TKc"/>
    <property type="match status" value="1"/>
</dbReference>
<evidence type="ECO:0000256" key="8">
    <source>
        <dbReference type="ARBA" id="ARBA00022777"/>
    </source>
</evidence>
<keyword evidence="5" id="KW-0597">Phosphoprotein</keyword>
<accession>A0AAV6MA86</accession>
<evidence type="ECO:0000256" key="6">
    <source>
        <dbReference type="ARBA" id="ARBA00022679"/>
    </source>
</evidence>
<dbReference type="AlphaFoldDB" id="A0AAV6MA86"/>
<keyword evidence="4 15" id="KW-0723">Serine/threonine-protein kinase</keyword>
<dbReference type="EMBL" id="JAGKQH010000016">
    <property type="protein sequence ID" value="KAG6577750.1"/>
    <property type="molecule type" value="Genomic_DNA"/>
</dbReference>
<dbReference type="InterPro" id="IPR050117">
    <property type="entry name" value="MAPK"/>
</dbReference>
<evidence type="ECO:0000256" key="10">
    <source>
        <dbReference type="ARBA" id="ARBA00047592"/>
    </source>
</evidence>
<keyword evidence="7 14" id="KW-0547">Nucleotide-binding</keyword>
<keyword evidence="8 17" id="KW-0418">Kinase</keyword>
<dbReference type="GO" id="GO:0005524">
    <property type="term" value="F:ATP binding"/>
    <property type="evidence" value="ECO:0007669"/>
    <property type="project" value="UniProtKB-UniRule"/>
</dbReference>
<evidence type="ECO:0000256" key="2">
    <source>
        <dbReference type="ARBA" id="ARBA00008832"/>
    </source>
</evidence>
<evidence type="ECO:0000256" key="5">
    <source>
        <dbReference type="ARBA" id="ARBA00022553"/>
    </source>
</evidence>
<keyword evidence="9 14" id="KW-0067">ATP-binding</keyword>
<dbReference type="PROSITE" id="PS50011">
    <property type="entry name" value="PROTEIN_KINASE_DOM"/>
    <property type="match status" value="1"/>
</dbReference>
<dbReference type="GO" id="GO:0004707">
    <property type="term" value="F:MAP kinase activity"/>
    <property type="evidence" value="ECO:0007669"/>
    <property type="project" value="UniProtKB-EC"/>
</dbReference>
<feature type="binding site" evidence="14">
    <location>
        <position position="34"/>
    </location>
    <ligand>
        <name>ATP</name>
        <dbReference type="ChEBI" id="CHEBI:30616"/>
    </ligand>
</feature>
<evidence type="ECO:0000256" key="9">
    <source>
        <dbReference type="ARBA" id="ARBA00022840"/>
    </source>
</evidence>
<dbReference type="Pfam" id="PF00069">
    <property type="entry name" value="Pkinase"/>
    <property type="match status" value="1"/>
</dbReference>
<dbReference type="GO" id="GO:0004693">
    <property type="term" value="F:cyclin-dependent protein serine/threonine kinase activity"/>
    <property type="evidence" value="ECO:0007669"/>
    <property type="project" value="UniProtKB-EC"/>
</dbReference>
<organism evidence="17 18">
    <name type="scientific">Cucurbita argyrosperma subsp. sororia</name>
    <dbReference type="NCBI Taxonomy" id="37648"/>
    <lineage>
        <taxon>Eukaryota</taxon>
        <taxon>Viridiplantae</taxon>
        <taxon>Streptophyta</taxon>
        <taxon>Embryophyta</taxon>
        <taxon>Tracheophyta</taxon>
        <taxon>Spermatophyta</taxon>
        <taxon>Magnoliopsida</taxon>
        <taxon>eudicotyledons</taxon>
        <taxon>Gunneridae</taxon>
        <taxon>Pentapetalae</taxon>
        <taxon>rosids</taxon>
        <taxon>fabids</taxon>
        <taxon>Cucurbitales</taxon>
        <taxon>Cucurbitaceae</taxon>
        <taxon>Cucurbiteae</taxon>
        <taxon>Cucurbita</taxon>
    </lineage>
</organism>